<evidence type="ECO:0000256" key="3">
    <source>
        <dbReference type="ARBA" id="ARBA00007913"/>
    </source>
</evidence>
<dbReference type="GO" id="GO:0017116">
    <property type="term" value="F:single-stranded DNA helicase activity"/>
    <property type="evidence" value="ECO:0007669"/>
    <property type="project" value="UniProtKB-UniRule"/>
</dbReference>
<evidence type="ECO:0000256" key="11">
    <source>
        <dbReference type="ARBA" id="ARBA00022801"/>
    </source>
</evidence>
<evidence type="ECO:0000256" key="17">
    <source>
        <dbReference type="ARBA" id="ARBA00023128"/>
    </source>
</evidence>
<keyword evidence="15 22" id="KW-0411">Iron-sulfur</keyword>
<evidence type="ECO:0000256" key="8">
    <source>
        <dbReference type="ARBA" id="ARBA00022741"/>
    </source>
</evidence>
<feature type="region of interest" description="Disordered" evidence="23">
    <location>
        <begin position="1"/>
        <end position="90"/>
    </location>
</feature>
<evidence type="ECO:0000256" key="4">
    <source>
        <dbReference type="ARBA" id="ARBA00022485"/>
    </source>
</evidence>
<dbReference type="Proteomes" id="UP000241107">
    <property type="component" value="Unassembled WGS sequence"/>
</dbReference>
<keyword evidence="10 22" id="KW-0227">DNA damage</keyword>
<keyword evidence="13 22" id="KW-0067">ATP-binding</keyword>
<evidence type="ECO:0000256" key="12">
    <source>
        <dbReference type="ARBA" id="ARBA00022806"/>
    </source>
</evidence>
<feature type="compositionally biased region" description="Polar residues" evidence="23">
    <location>
        <begin position="26"/>
        <end position="36"/>
    </location>
</feature>
<evidence type="ECO:0000256" key="1">
    <source>
        <dbReference type="ARBA" id="ARBA00001966"/>
    </source>
</evidence>
<evidence type="ECO:0000256" key="15">
    <source>
        <dbReference type="ARBA" id="ARBA00023014"/>
    </source>
</evidence>
<reference evidence="28 29" key="1">
    <citation type="submission" date="2018-03" db="EMBL/GenBank/DDBJ databases">
        <title>Candida pseudohaemulonii genome assembly and annotation.</title>
        <authorList>
            <person name="Munoz J.F."/>
            <person name="Gade L.G."/>
            <person name="Chow N.A."/>
            <person name="Litvintseva A.P."/>
            <person name="Loparev V.N."/>
            <person name="Cuomo C.A."/>
        </authorList>
    </citation>
    <scope>NUCLEOTIDE SEQUENCE [LARGE SCALE GENOMIC DNA]</scope>
    <source>
        <strain evidence="28 29">B12108</strain>
    </source>
</reference>
<keyword evidence="8 22" id="KW-0547">Nucleotide-binding</keyword>
<keyword evidence="18 22" id="KW-0234">DNA repair</keyword>
<dbReference type="CDD" id="cd18808">
    <property type="entry name" value="SF1_C_Upf1"/>
    <property type="match status" value="1"/>
</dbReference>
<evidence type="ECO:0000256" key="22">
    <source>
        <dbReference type="RuleBase" id="RU367041"/>
    </source>
</evidence>
<evidence type="ECO:0000256" key="21">
    <source>
        <dbReference type="ARBA" id="ARBA00047995"/>
    </source>
</evidence>
<protein>
    <recommendedName>
        <fullName evidence="22">DNA replication ATP-dependent helicase/nuclease</fullName>
        <ecNumber evidence="22">3.1.-.-</ecNumber>
        <ecNumber evidence="22">3.6.4.12</ecNumber>
    </recommendedName>
</protein>
<comment type="caution">
    <text evidence="28">The sequence shown here is derived from an EMBL/GenBank/DDBJ whole genome shotgun (WGS) entry which is preliminary data.</text>
</comment>
<dbReference type="InterPro" id="IPR048459">
    <property type="entry name" value="DNA2_Rift"/>
</dbReference>
<evidence type="ECO:0000256" key="10">
    <source>
        <dbReference type="ARBA" id="ARBA00022763"/>
    </source>
</evidence>
<dbReference type="GO" id="GO:0071932">
    <property type="term" value="P:replication fork reversal"/>
    <property type="evidence" value="ECO:0007669"/>
    <property type="project" value="TreeGrafter"/>
</dbReference>
<feature type="domain" description="DNA2 rift barrel" evidence="27">
    <location>
        <begin position="742"/>
        <end position="827"/>
    </location>
</feature>
<evidence type="ECO:0000313" key="28">
    <source>
        <dbReference type="EMBL" id="PSK41535.1"/>
    </source>
</evidence>
<evidence type="ECO:0000259" key="24">
    <source>
        <dbReference type="Pfam" id="PF08696"/>
    </source>
</evidence>
<evidence type="ECO:0000256" key="7">
    <source>
        <dbReference type="ARBA" id="ARBA00022723"/>
    </source>
</evidence>
<dbReference type="Gene3D" id="3.90.320.10">
    <property type="match status" value="1"/>
</dbReference>
<evidence type="ECO:0000259" key="27">
    <source>
        <dbReference type="Pfam" id="PF21123"/>
    </source>
</evidence>
<dbReference type="InterPro" id="IPR011604">
    <property type="entry name" value="PDDEXK-like_dom_sf"/>
</dbReference>
<comment type="function">
    <text evidence="22">Key enzyme involved in DNA replication and DNA repair. Involved in Okazaki fragments processing by cleaving long flaps that escape FEN1: flaps that are longer than 27 nucleotides are coated by replication protein A complex (RPA), leading to recruit DNA2 which cleaves the flap until it is too short to bind RPA and becomes a substrate for FEN1. Also involved in 5'-end resection of DNA during double-strand break (DSB) repair by mediating the cleavage of 5'-ssDNA.</text>
</comment>
<evidence type="ECO:0000259" key="26">
    <source>
        <dbReference type="Pfam" id="PF13087"/>
    </source>
</evidence>
<keyword evidence="4 22" id="KW-0004">4Fe-4S</keyword>
<feature type="compositionally biased region" description="Polar residues" evidence="23">
    <location>
        <begin position="47"/>
        <end position="59"/>
    </location>
</feature>
<dbReference type="GO" id="GO:0033567">
    <property type="term" value="P:DNA replication, Okazaki fragment processing"/>
    <property type="evidence" value="ECO:0007669"/>
    <property type="project" value="UniProtKB-UniRule"/>
</dbReference>
<dbReference type="EC" id="3.1.-.-" evidence="22"/>
<keyword evidence="5 22" id="KW-0235">DNA replication</keyword>
<feature type="domain" description="DNA replication factor Dna2 N-terminal" evidence="24">
    <location>
        <begin position="370"/>
        <end position="568"/>
    </location>
</feature>
<dbReference type="FunFam" id="3.40.50.300:FF:000789">
    <property type="entry name" value="DNA replication ATP-dependent helicase/nuclease DNA2"/>
    <property type="match status" value="1"/>
</dbReference>
<feature type="compositionally biased region" description="Basic and acidic residues" evidence="23">
    <location>
        <begin position="1"/>
        <end position="18"/>
    </location>
</feature>
<dbReference type="OrthoDB" id="6513042at2759"/>
<dbReference type="InterPro" id="IPR027417">
    <property type="entry name" value="P-loop_NTPase"/>
</dbReference>
<dbReference type="InterPro" id="IPR041679">
    <property type="entry name" value="DNA2/NAM7-like_C"/>
</dbReference>
<evidence type="ECO:0000256" key="16">
    <source>
        <dbReference type="ARBA" id="ARBA00023125"/>
    </source>
</evidence>
<proteinExistence type="inferred from homology"/>
<evidence type="ECO:0000256" key="19">
    <source>
        <dbReference type="ARBA" id="ARBA00023242"/>
    </source>
</evidence>
<dbReference type="InterPro" id="IPR041677">
    <property type="entry name" value="DNA2/NAM7_AAA_11"/>
</dbReference>
<keyword evidence="17" id="KW-0496">Mitochondrion</keyword>
<dbReference type="RefSeq" id="XP_024716234.1">
    <property type="nucleotide sequence ID" value="XM_024856635.1"/>
</dbReference>
<evidence type="ECO:0000256" key="14">
    <source>
        <dbReference type="ARBA" id="ARBA00023004"/>
    </source>
</evidence>
<keyword evidence="6 22" id="KW-0540">Nuclease</keyword>
<dbReference type="PANTHER" id="PTHR10887:SF433">
    <property type="entry name" value="DNA REPLICATION ATP-DEPENDENT HELICASE_NUCLEASE DNA2"/>
    <property type="match status" value="1"/>
</dbReference>
<dbReference type="GeneID" id="36564609"/>
<dbReference type="GO" id="GO:0046872">
    <property type="term" value="F:metal ion binding"/>
    <property type="evidence" value="ECO:0007669"/>
    <property type="project" value="UniProtKB-UniRule"/>
</dbReference>
<feature type="domain" description="DNA2/NAM7 helicase helicase" evidence="25">
    <location>
        <begin position="913"/>
        <end position="999"/>
    </location>
</feature>
<dbReference type="InterPro" id="IPR045055">
    <property type="entry name" value="DNA2/NAM7-like"/>
</dbReference>
<keyword evidence="16 22" id="KW-0238">DNA-binding</keyword>
<dbReference type="CDD" id="cd18041">
    <property type="entry name" value="DEXXQc_DNA2"/>
    <property type="match status" value="1"/>
</dbReference>
<dbReference type="GO" id="GO:0017108">
    <property type="term" value="F:5'-flap endonuclease activity"/>
    <property type="evidence" value="ECO:0007669"/>
    <property type="project" value="UniProtKB-UniRule"/>
</dbReference>
<dbReference type="PANTHER" id="PTHR10887">
    <property type="entry name" value="DNA2/NAM7 HELICASE FAMILY"/>
    <property type="match status" value="1"/>
</dbReference>
<evidence type="ECO:0000256" key="20">
    <source>
        <dbReference type="ARBA" id="ARBA00023268"/>
    </source>
</evidence>
<feature type="compositionally biased region" description="Acidic residues" evidence="23">
    <location>
        <begin position="227"/>
        <end position="236"/>
    </location>
</feature>
<keyword evidence="11 22" id="KW-0378">Hydrolase</keyword>
<feature type="domain" description="DNA2/NAM7 helicase-like C-terminal" evidence="26">
    <location>
        <begin position="1093"/>
        <end position="1303"/>
    </location>
</feature>
<evidence type="ECO:0000256" key="23">
    <source>
        <dbReference type="SAM" id="MobiDB-lite"/>
    </source>
</evidence>
<evidence type="ECO:0000313" key="29">
    <source>
        <dbReference type="Proteomes" id="UP000241107"/>
    </source>
</evidence>
<dbReference type="InterPro" id="IPR047187">
    <property type="entry name" value="SF1_C_Upf1"/>
</dbReference>
<keyword evidence="12 22" id="KW-0347">Helicase</keyword>
<dbReference type="Pfam" id="PF13087">
    <property type="entry name" value="AAA_12"/>
    <property type="match status" value="1"/>
</dbReference>
<dbReference type="GO" id="GO:0051539">
    <property type="term" value="F:4 iron, 4 sulfur cluster binding"/>
    <property type="evidence" value="ECO:0007669"/>
    <property type="project" value="UniProtKB-UniRule"/>
</dbReference>
<dbReference type="InterPro" id="IPR026851">
    <property type="entry name" value="Dna2/JHS1_DEXXQ-box"/>
</dbReference>
<dbReference type="EC" id="3.6.4.12" evidence="22"/>
<dbReference type="GO" id="GO:0016887">
    <property type="term" value="F:ATP hydrolysis activity"/>
    <property type="evidence" value="ECO:0007669"/>
    <property type="project" value="RHEA"/>
</dbReference>
<keyword evidence="22" id="KW-0158">Chromosome</keyword>
<dbReference type="GO" id="GO:0006281">
    <property type="term" value="P:DNA repair"/>
    <property type="evidence" value="ECO:0007669"/>
    <property type="project" value="UniProtKB-KW"/>
</dbReference>
<comment type="similarity">
    <text evidence="3 22">Belongs to the DNA2/NAM7 helicase family.</text>
</comment>
<comment type="subcellular location">
    <subcellularLocation>
        <location evidence="2">Mitochondrion</location>
    </subcellularLocation>
    <subcellularLocation>
        <location evidence="22">Nucleus</location>
    </subcellularLocation>
    <subcellularLocation>
        <location evidence="22">Chromosome</location>
    </subcellularLocation>
</comment>
<comment type="catalytic activity">
    <reaction evidence="21 22">
        <text>ATP + H2O = ADP + phosphate + H(+)</text>
        <dbReference type="Rhea" id="RHEA:13065"/>
        <dbReference type="ChEBI" id="CHEBI:15377"/>
        <dbReference type="ChEBI" id="CHEBI:15378"/>
        <dbReference type="ChEBI" id="CHEBI:30616"/>
        <dbReference type="ChEBI" id="CHEBI:43474"/>
        <dbReference type="ChEBI" id="CHEBI:456216"/>
        <dbReference type="EC" id="3.6.4.12"/>
    </reaction>
</comment>
<dbReference type="Gene3D" id="3.40.50.300">
    <property type="entry name" value="P-loop containing nucleotide triphosphate hydrolases"/>
    <property type="match status" value="3"/>
</dbReference>
<dbReference type="Pfam" id="PF21123">
    <property type="entry name" value="Dna2_Rift"/>
    <property type="match status" value="1"/>
</dbReference>
<keyword evidence="9" id="KW-0255">Endonuclease</keyword>
<keyword evidence="14 22" id="KW-0408">Iron</keyword>
<keyword evidence="20 22" id="KW-0511">Multifunctional enzyme</keyword>
<dbReference type="GO" id="GO:0003677">
    <property type="term" value="F:DNA binding"/>
    <property type="evidence" value="ECO:0007669"/>
    <property type="project" value="UniProtKB-UniRule"/>
</dbReference>
<sequence>MDKRPNHQPLRPELDLKKTKARKTTYFFQPQNTLSFNPRKRQDECQTKQGTEQNTNRTPEQPAIQNIKALPEQSSDDSFEGVRWRGGASPRRQVDTRCILSSPLKNGDKLNTRSGASETVTPAMNNEVTDSFLSKYGLGFENVLSQTPKTAQAHANKAHLNVSPTLERSKLFDPTCITSKKTPSPDQFSTPSLSRLNTWIDRFATNLPQTTPETTFKKPHVASKADDESEEDPFSDDDSVLATLNVEQFSTAVATQKQAAKPAVQCTSIPLETGNDDSFAESDPFTDEIDIEDLEKRVSTTQHQPKHGLKEEVLLDKLQKSIKAEKREDIGAKVSFSRSDFIRYEVVSVFQGVYSFQNHKRKQLILSVKDKEGTQGRLIVRGASSELSIQANDIIHVILTCPDTPKLVDDSHNLLIWNPDVLVTSTVVADQLFCPRKTVIMKRFKFPGYSTLPLLTGTIVHEIFQTCFITERFDNTYLEELLENEINGRLIEIYMIGDVVSELKGMIRERLPFITLWFQTFYKKPPVEIPTNQRNQKIRFSVADGLDLEESVWSPMFGLKGMVDVTLKANFKGEFSTSQALLPMEIKTSRPYLSHQAQAALYSLLFKDRYNFDISSFLLVYALEEGLTTKHDISVPDLKSLIHLRNQISFFLKSGQNDLPDLMRQQKCDKCMIQEACMTLNRITEDGTADDSGIDKEVYDNLMLHFDGKPHYAAFFKYWNELLTQEEHFLDKFNRDLWVYTAQERETERGKAIADLVISGQRQSEESGLFFYTFERKPGTLFKSMQNTQITKNDKVVISDDQGRFALSQGYVREVWPDSITVSTRRRIIPTSLKTDKFHRASVLKASQQNSQEFKSAVVFRIDKDEMFYGMGVARYNLLNLFLKSGDSKRRELIVDSRAPIFEKSTQNVVDPQFNEDQKHAMDRVLASQDYTLILGMPGTGKTTLIAHLIKDLSSKGKSVLLCSYTNSAVDNILLKLRGLGVDFLRVGNASRIHQDIKPYIPGSEDCPVDSFDDFELVYRGPMVVGATCLAIGDIAFSVREHFDYCIIDESSQVSLPLSLGPLALCDKFVLVGDHFQLPPLVINPNAEVKSGLSTSLFQKLANEHPESVCELTYQYRMCEEIMLLSNALVYDGKLKCGSTEVGKQCLRIPNINNIASGVKDDESIADRWLDEALREETKCLFLNHDSLEGYESITGDNVTNLTEVALIRETVEALCACGVKESSIGVMTLYRSQLKVLTEAFRHRPSLEILTADRFQGRDKDCIIISLVRSNKERKAGDLIKDWRRMNVALTRARSKLLIFGSLSTLSNTETIKEFISLFKRKNWIYHLPSNAKRVYDFEASTRVLKDINVTKKVTKVGSKTLEKHPIVRDIFKDMDINICRG</sequence>
<evidence type="ECO:0000256" key="13">
    <source>
        <dbReference type="ARBA" id="ARBA00022840"/>
    </source>
</evidence>
<organism evidence="28 29">
    <name type="scientific">Candidozyma pseudohaemuli</name>
    <dbReference type="NCBI Taxonomy" id="418784"/>
    <lineage>
        <taxon>Eukaryota</taxon>
        <taxon>Fungi</taxon>
        <taxon>Dikarya</taxon>
        <taxon>Ascomycota</taxon>
        <taxon>Saccharomycotina</taxon>
        <taxon>Pichiomycetes</taxon>
        <taxon>Metschnikowiaceae</taxon>
        <taxon>Candidozyma</taxon>
    </lineage>
</organism>
<dbReference type="Pfam" id="PF08696">
    <property type="entry name" value="Dna2"/>
    <property type="match status" value="1"/>
</dbReference>
<evidence type="ECO:0000256" key="5">
    <source>
        <dbReference type="ARBA" id="ARBA00022705"/>
    </source>
</evidence>
<keyword evidence="19 22" id="KW-0539">Nucleus</keyword>
<dbReference type="GO" id="GO:0005524">
    <property type="term" value="F:ATP binding"/>
    <property type="evidence" value="ECO:0007669"/>
    <property type="project" value="UniProtKB-UniRule"/>
</dbReference>
<dbReference type="SUPFAM" id="SSF52540">
    <property type="entry name" value="P-loop containing nucleoside triphosphate hydrolases"/>
    <property type="match status" value="1"/>
</dbReference>
<dbReference type="EMBL" id="PYFQ01000001">
    <property type="protein sequence ID" value="PSK41535.1"/>
    <property type="molecule type" value="Genomic_DNA"/>
</dbReference>
<evidence type="ECO:0000256" key="9">
    <source>
        <dbReference type="ARBA" id="ARBA00022759"/>
    </source>
</evidence>
<feature type="region of interest" description="Disordered" evidence="23">
    <location>
        <begin position="207"/>
        <end position="236"/>
    </location>
</feature>
<dbReference type="VEuPathDB" id="FungiDB:C7M61_001218"/>
<feature type="domain" description="DNA2/NAM7 helicase helicase" evidence="25">
    <location>
        <begin position="1024"/>
        <end position="1084"/>
    </location>
</feature>
<evidence type="ECO:0000256" key="18">
    <source>
        <dbReference type="ARBA" id="ARBA00023204"/>
    </source>
</evidence>
<keyword evidence="7 22" id="KW-0479">Metal-binding</keyword>
<dbReference type="InterPro" id="IPR014808">
    <property type="entry name" value="DNA_replication_fac_Dna2_N"/>
</dbReference>
<dbReference type="GO" id="GO:0005739">
    <property type="term" value="C:mitochondrion"/>
    <property type="evidence" value="ECO:0007669"/>
    <property type="project" value="UniProtKB-SubCell"/>
</dbReference>
<gene>
    <name evidence="28" type="ORF">C7M61_001218</name>
</gene>
<dbReference type="Pfam" id="PF13086">
    <property type="entry name" value="AAA_11"/>
    <property type="match status" value="2"/>
</dbReference>
<dbReference type="GO" id="GO:0005694">
    <property type="term" value="C:chromosome"/>
    <property type="evidence" value="ECO:0007669"/>
    <property type="project" value="UniProtKB-SubCell"/>
</dbReference>
<evidence type="ECO:0000259" key="25">
    <source>
        <dbReference type="Pfam" id="PF13086"/>
    </source>
</evidence>
<keyword evidence="29" id="KW-1185">Reference proteome</keyword>
<evidence type="ECO:0000256" key="6">
    <source>
        <dbReference type="ARBA" id="ARBA00022722"/>
    </source>
</evidence>
<dbReference type="GO" id="GO:0005634">
    <property type="term" value="C:nucleus"/>
    <property type="evidence" value="ECO:0007669"/>
    <property type="project" value="UniProtKB-SubCell"/>
</dbReference>
<comment type="cofactor">
    <cofactor evidence="1">
        <name>[4Fe-4S] cluster</name>
        <dbReference type="ChEBI" id="CHEBI:49883"/>
    </cofactor>
</comment>
<name>A0A2P7YZY6_9ASCO</name>
<dbReference type="STRING" id="418784.A0A2P7YZY6"/>
<accession>A0A2P7YZY6</accession>
<evidence type="ECO:0000256" key="2">
    <source>
        <dbReference type="ARBA" id="ARBA00004173"/>
    </source>
</evidence>